<evidence type="ECO:0000256" key="2">
    <source>
        <dbReference type="ARBA" id="ARBA00022475"/>
    </source>
</evidence>
<dbReference type="AlphaFoldDB" id="A0A1M5QBA1"/>
<proteinExistence type="predicted"/>
<evidence type="ECO:0000256" key="1">
    <source>
        <dbReference type="ARBA" id="ARBA00004162"/>
    </source>
</evidence>
<feature type="compositionally biased region" description="Polar residues" evidence="6">
    <location>
        <begin position="324"/>
        <end position="335"/>
    </location>
</feature>
<feature type="region of interest" description="Disordered" evidence="6">
    <location>
        <begin position="257"/>
        <end position="343"/>
    </location>
</feature>
<evidence type="ECO:0000259" key="8">
    <source>
        <dbReference type="PROSITE" id="PS51849"/>
    </source>
</evidence>
<dbReference type="Pfam" id="PF12791">
    <property type="entry name" value="RsgI_N"/>
    <property type="match status" value="1"/>
</dbReference>
<dbReference type="PROSITE" id="PS51849">
    <property type="entry name" value="RSGI_N"/>
    <property type="match status" value="1"/>
</dbReference>
<keyword evidence="5 7" id="KW-0472">Membrane</keyword>
<evidence type="ECO:0000313" key="10">
    <source>
        <dbReference type="Proteomes" id="UP000183954"/>
    </source>
</evidence>
<dbReference type="EMBL" id="FQXJ01000003">
    <property type="protein sequence ID" value="SHH11427.1"/>
    <property type="molecule type" value="Genomic_DNA"/>
</dbReference>
<dbReference type="OrthoDB" id="1793324at2"/>
<sequence length="343" mass="37234">MKKTSGIVMKTSKKVTILYTESGDYLEIKTPKGAPTLGQVLEIELPEPKPLRHRLLKFGSVAAILLLALSLSVFNFISGPNTAVAAVVIDMDSSIELLINRDAKVLKAIDVTQRSGDSPANQQLQGMDLYTAVDLIIDRAHQQGVFNQANPLILTSIIPLDDQPVDVIDQGKLRESIERHMRNESISANMMVIKADEITRNAAQSLGMSVNHYQIYKRIQEKGLIVTTDGSNSKDTHHMLAEANTTLLSLFPKESMIISPPNGMHEENSNSMGNSMTGESTPTDSSESGSNQSLPNKADESTSSGYTMPGSQHESGEALESIPTPMQGNLDSSEGSGEHQMMR</sequence>
<dbReference type="GO" id="GO:0005886">
    <property type="term" value="C:plasma membrane"/>
    <property type="evidence" value="ECO:0007669"/>
    <property type="project" value="UniProtKB-SubCell"/>
</dbReference>
<evidence type="ECO:0000313" key="9">
    <source>
        <dbReference type="EMBL" id="SHH11427.1"/>
    </source>
</evidence>
<keyword evidence="2" id="KW-1003">Cell membrane</keyword>
<protein>
    <submittedName>
        <fullName evidence="9">Anti-sigma factor N-terminus</fullName>
    </submittedName>
</protein>
<keyword evidence="4 7" id="KW-1133">Transmembrane helix</keyword>
<name>A0A1M5QBA1_9FIRM</name>
<accession>A0A1M5QBA1</accession>
<dbReference type="RefSeq" id="WP_073027164.1">
    <property type="nucleotide sequence ID" value="NZ_FQXJ01000003.1"/>
</dbReference>
<evidence type="ECO:0000256" key="3">
    <source>
        <dbReference type="ARBA" id="ARBA00022692"/>
    </source>
</evidence>
<keyword evidence="10" id="KW-1185">Reference proteome</keyword>
<gene>
    <name evidence="9" type="ORF">SAMN02746098_00204</name>
</gene>
<reference evidence="10" key="1">
    <citation type="submission" date="2016-11" db="EMBL/GenBank/DDBJ databases">
        <authorList>
            <person name="Varghese N."/>
            <person name="Submissions S."/>
        </authorList>
    </citation>
    <scope>NUCLEOTIDE SEQUENCE [LARGE SCALE GENOMIC DNA]</scope>
    <source>
        <strain evidence="10">DSM 15449</strain>
    </source>
</reference>
<dbReference type="Pfam" id="PF23750">
    <property type="entry name" value="RsgI_M"/>
    <property type="match status" value="1"/>
</dbReference>
<dbReference type="InterPro" id="IPR055431">
    <property type="entry name" value="RsgI_M"/>
</dbReference>
<comment type="subcellular location">
    <subcellularLocation>
        <location evidence="1">Cell membrane</location>
        <topology evidence="1">Single-pass membrane protein</topology>
    </subcellularLocation>
</comment>
<feature type="transmembrane region" description="Helical" evidence="7">
    <location>
        <begin position="55"/>
        <end position="77"/>
    </location>
</feature>
<evidence type="ECO:0000256" key="6">
    <source>
        <dbReference type="SAM" id="MobiDB-lite"/>
    </source>
</evidence>
<feature type="compositionally biased region" description="Polar residues" evidence="6">
    <location>
        <begin position="269"/>
        <end position="313"/>
    </location>
</feature>
<feature type="domain" description="RsgI N-terminal anti-sigma" evidence="8">
    <location>
        <begin position="4"/>
        <end position="52"/>
    </location>
</feature>
<dbReference type="InterPro" id="IPR024449">
    <property type="entry name" value="Anti-sigma_RsgI_N"/>
</dbReference>
<organism evidence="9 10">
    <name type="scientific">Desulfosporosinus lacus DSM 15449</name>
    <dbReference type="NCBI Taxonomy" id="1121420"/>
    <lineage>
        <taxon>Bacteria</taxon>
        <taxon>Bacillati</taxon>
        <taxon>Bacillota</taxon>
        <taxon>Clostridia</taxon>
        <taxon>Eubacteriales</taxon>
        <taxon>Desulfitobacteriaceae</taxon>
        <taxon>Desulfosporosinus</taxon>
    </lineage>
</organism>
<dbReference type="Proteomes" id="UP000183954">
    <property type="component" value="Unassembled WGS sequence"/>
</dbReference>
<evidence type="ECO:0000256" key="7">
    <source>
        <dbReference type="SAM" id="Phobius"/>
    </source>
</evidence>
<dbReference type="STRING" id="1121420.SAMN02746098_00204"/>
<evidence type="ECO:0000256" key="4">
    <source>
        <dbReference type="ARBA" id="ARBA00022989"/>
    </source>
</evidence>
<keyword evidence="3 7" id="KW-0812">Transmembrane</keyword>
<evidence type="ECO:0000256" key="5">
    <source>
        <dbReference type="ARBA" id="ARBA00023136"/>
    </source>
</evidence>